<sequence>MNDSYPSTETFGALGYALARNLFSEQQIAELKAIVERIYRAWLAENRALMIANRLVNMYGLTDSRYFLGEPEQRLALFDWIARPGLALWLESLFGDTLYFHNTQLFFNPHDPGQAPYWHRDLQYSDVEDRTQRSEQGRLLALHVRVPLIAERGIALVPGSHCRWDSELERNVRFGTNGHHQGEDLPSSVLIGLEPGDALLFDAQMLHRGHYRDNAERLAFDICIGRYHPATASFLDAAVLPSEAEMARLVDDRWYRRAWRVAAGMD</sequence>
<evidence type="ECO:0000313" key="2">
    <source>
        <dbReference type="EMBL" id="OAI21609.1"/>
    </source>
</evidence>
<organism evidence="2 3">
    <name type="scientific">Methylomonas koyamae</name>
    <dbReference type="NCBI Taxonomy" id="702114"/>
    <lineage>
        <taxon>Bacteria</taxon>
        <taxon>Pseudomonadati</taxon>
        <taxon>Pseudomonadota</taxon>
        <taxon>Gammaproteobacteria</taxon>
        <taxon>Methylococcales</taxon>
        <taxon>Methylococcaceae</taxon>
        <taxon>Methylomonas</taxon>
    </lineage>
</organism>
<dbReference type="InterPro" id="IPR008775">
    <property type="entry name" value="Phytyl_CoA_dOase-like"/>
</dbReference>
<dbReference type="RefSeq" id="WP_064026835.1">
    <property type="nucleotide sequence ID" value="NZ_LUUK01000096.1"/>
</dbReference>
<dbReference type="Gene3D" id="2.60.120.620">
    <property type="entry name" value="q2cbj1_9rhob like domain"/>
    <property type="match status" value="1"/>
</dbReference>
<comment type="caution">
    <text evidence="2">The sequence shown here is derived from an EMBL/GenBank/DDBJ whole genome shotgun (WGS) entry which is preliminary data.</text>
</comment>
<dbReference type="GO" id="GO:0016706">
    <property type="term" value="F:2-oxoglutarate-dependent dioxygenase activity"/>
    <property type="evidence" value="ECO:0007669"/>
    <property type="project" value="UniProtKB-ARBA"/>
</dbReference>
<proteinExistence type="predicted"/>
<accession>A0A177NWP5</accession>
<evidence type="ECO:0000256" key="1">
    <source>
        <dbReference type="ARBA" id="ARBA00001954"/>
    </source>
</evidence>
<reference evidence="3" key="1">
    <citation type="submission" date="2016-03" db="EMBL/GenBank/DDBJ databases">
        <authorList>
            <person name="Heylen K."/>
            <person name="De Vos P."/>
            <person name="Vekeman B."/>
        </authorList>
    </citation>
    <scope>NUCLEOTIDE SEQUENCE [LARGE SCALE GENOMIC DNA]</scope>
    <source>
        <strain evidence="3">R-45383</strain>
    </source>
</reference>
<keyword evidence="2" id="KW-0223">Dioxygenase</keyword>
<dbReference type="AlphaFoldDB" id="A0A177NWP5"/>
<dbReference type="Pfam" id="PF05721">
    <property type="entry name" value="PhyH"/>
    <property type="match status" value="1"/>
</dbReference>
<protein>
    <submittedName>
        <fullName evidence="2">Phytanoyl-CoA dioxygenase</fullName>
    </submittedName>
</protein>
<name>A0A177NWP5_9GAMM</name>
<keyword evidence="2" id="KW-0560">Oxidoreductase</keyword>
<dbReference type="STRING" id="702114.A1355_23185"/>
<comment type="cofactor">
    <cofactor evidence="1">
        <name>Fe(2+)</name>
        <dbReference type="ChEBI" id="CHEBI:29033"/>
    </cofactor>
</comment>
<dbReference type="PANTHER" id="PTHR20883:SF48">
    <property type="entry name" value="ECTOINE DIOXYGENASE"/>
    <property type="match status" value="1"/>
</dbReference>
<gene>
    <name evidence="2" type="ORF">A1355_23185</name>
</gene>
<evidence type="ECO:0000313" key="3">
    <source>
        <dbReference type="Proteomes" id="UP000077628"/>
    </source>
</evidence>
<dbReference type="GO" id="GO:0005506">
    <property type="term" value="F:iron ion binding"/>
    <property type="evidence" value="ECO:0007669"/>
    <property type="project" value="UniProtKB-ARBA"/>
</dbReference>
<dbReference type="EMBL" id="LUUK01000096">
    <property type="protein sequence ID" value="OAI21609.1"/>
    <property type="molecule type" value="Genomic_DNA"/>
</dbReference>
<dbReference type="OrthoDB" id="345086at2"/>
<dbReference type="PANTHER" id="PTHR20883">
    <property type="entry name" value="PHYTANOYL-COA DIOXYGENASE DOMAIN CONTAINING 1"/>
    <property type="match status" value="1"/>
</dbReference>
<dbReference type="Proteomes" id="UP000077628">
    <property type="component" value="Unassembled WGS sequence"/>
</dbReference>
<keyword evidence="3" id="KW-1185">Reference proteome</keyword>
<dbReference type="SUPFAM" id="SSF51197">
    <property type="entry name" value="Clavaminate synthase-like"/>
    <property type="match status" value="1"/>
</dbReference>